<dbReference type="EMBL" id="PFPI01000046">
    <property type="protein sequence ID" value="PIZ92814.1"/>
    <property type="molecule type" value="Genomic_DNA"/>
</dbReference>
<evidence type="ECO:0000256" key="2">
    <source>
        <dbReference type="ARBA" id="ARBA00022679"/>
    </source>
</evidence>
<evidence type="ECO:0000259" key="3">
    <source>
        <dbReference type="Pfam" id="PF01170"/>
    </source>
</evidence>
<dbReference type="PANTHER" id="PTHR13370:SF3">
    <property type="entry name" value="TRNA (GUANINE(10)-N2)-METHYLTRANSFERASE HOMOLOG"/>
    <property type="match status" value="1"/>
</dbReference>
<evidence type="ECO:0000313" key="5">
    <source>
        <dbReference type="Proteomes" id="UP000230078"/>
    </source>
</evidence>
<dbReference type="Pfam" id="PF01170">
    <property type="entry name" value="UPF0020"/>
    <property type="match status" value="1"/>
</dbReference>
<organism evidence="4 5">
    <name type="scientific">Candidatus Magasanikbacteria bacterium CG_4_10_14_0_2_um_filter_41_31</name>
    <dbReference type="NCBI Taxonomy" id="1974639"/>
    <lineage>
        <taxon>Bacteria</taxon>
        <taxon>Candidatus Magasanikiibacteriota</taxon>
    </lineage>
</organism>
<dbReference type="PANTHER" id="PTHR13370">
    <property type="entry name" value="RNA METHYLASE-RELATED"/>
    <property type="match status" value="1"/>
</dbReference>
<dbReference type="CDD" id="cd02440">
    <property type="entry name" value="AdoMet_MTases"/>
    <property type="match status" value="1"/>
</dbReference>
<evidence type="ECO:0000256" key="1">
    <source>
        <dbReference type="ARBA" id="ARBA00022603"/>
    </source>
</evidence>
<name>A0A2M7V359_9BACT</name>
<comment type="caution">
    <text evidence="4">The sequence shown here is derived from an EMBL/GenBank/DDBJ whole genome shotgun (WGS) entry which is preliminary data.</text>
</comment>
<protein>
    <recommendedName>
        <fullName evidence="3">Ribosomal RNA large subunit methyltransferase K/L-like methyltransferase domain-containing protein</fullName>
    </recommendedName>
</protein>
<dbReference type="SUPFAM" id="SSF53335">
    <property type="entry name" value="S-adenosyl-L-methionine-dependent methyltransferases"/>
    <property type="match status" value="1"/>
</dbReference>
<sequence length="378" mass="42845">MHTYAFQLGRLRDLSQEEIVTVFAQKRILIVHTRLVGEHLLISVETPIDAAAMMHQLGGTKLIGEKLNPKGNAEETTFSYLSELPSDQKLHFSISGGTHAARLAVAVKKKLKKIGRSVRYVETKNTATILHNNLVGKGSHLTIIDNVVYVTRAIQPIEEMSERDYGRPSIDNKSGMLPPKLARMMINLTMPNKGETILDPFCGSGTLLGEAMSLGIEHIIGSDISERATADAQANATWFQEKFNIQHSTFRIFTSDIRTLSTEIENKTIDIIATEPLLGVPRTGREQKVFLQKQAEELKQLYIDAFSVFKKIMKPDGRIVFVVPRFRYKEEWITIDCQKQIEQLGFELLPYELSDMPLVYARDEQFVAREIWRWKLAS</sequence>
<reference evidence="5" key="1">
    <citation type="submission" date="2017-09" db="EMBL/GenBank/DDBJ databases">
        <title>Depth-based differentiation of microbial function through sediment-hosted aquifers and enrichment of novel symbionts in the deep terrestrial subsurface.</title>
        <authorList>
            <person name="Probst A.J."/>
            <person name="Ladd B."/>
            <person name="Jarett J.K."/>
            <person name="Geller-Mcgrath D.E."/>
            <person name="Sieber C.M.K."/>
            <person name="Emerson J.B."/>
            <person name="Anantharaman K."/>
            <person name="Thomas B.C."/>
            <person name="Malmstrom R."/>
            <person name="Stieglmeier M."/>
            <person name="Klingl A."/>
            <person name="Woyke T."/>
            <person name="Ryan C.M."/>
            <person name="Banfield J.F."/>
        </authorList>
    </citation>
    <scope>NUCLEOTIDE SEQUENCE [LARGE SCALE GENOMIC DNA]</scope>
</reference>
<dbReference type="AlphaFoldDB" id="A0A2M7V359"/>
<feature type="domain" description="Ribosomal RNA large subunit methyltransferase K/L-like methyltransferase" evidence="3">
    <location>
        <begin position="171"/>
        <end position="325"/>
    </location>
</feature>
<dbReference type="InterPro" id="IPR029063">
    <property type="entry name" value="SAM-dependent_MTases_sf"/>
</dbReference>
<dbReference type="Proteomes" id="UP000230078">
    <property type="component" value="Unassembled WGS sequence"/>
</dbReference>
<dbReference type="Gene3D" id="3.40.50.150">
    <property type="entry name" value="Vaccinia Virus protein VP39"/>
    <property type="match status" value="1"/>
</dbReference>
<dbReference type="GO" id="GO:0032259">
    <property type="term" value="P:methylation"/>
    <property type="evidence" value="ECO:0007669"/>
    <property type="project" value="UniProtKB-KW"/>
</dbReference>
<dbReference type="GO" id="GO:0005737">
    <property type="term" value="C:cytoplasm"/>
    <property type="evidence" value="ECO:0007669"/>
    <property type="project" value="TreeGrafter"/>
</dbReference>
<accession>A0A2M7V359</accession>
<dbReference type="GO" id="GO:0008168">
    <property type="term" value="F:methyltransferase activity"/>
    <property type="evidence" value="ECO:0007669"/>
    <property type="project" value="UniProtKB-KW"/>
</dbReference>
<dbReference type="InterPro" id="IPR000241">
    <property type="entry name" value="RlmKL-like_Mtase"/>
</dbReference>
<proteinExistence type="predicted"/>
<keyword evidence="1" id="KW-0489">Methyltransferase</keyword>
<evidence type="ECO:0000313" key="4">
    <source>
        <dbReference type="EMBL" id="PIZ92814.1"/>
    </source>
</evidence>
<keyword evidence="2" id="KW-0808">Transferase</keyword>
<gene>
    <name evidence="4" type="ORF">COX83_03440</name>
</gene>